<dbReference type="InterPro" id="IPR029064">
    <property type="entry name" value="Ribosomal_eL30-like_sf"/>
</dbReference>
<dbReference type="EMBL" id="DVOF01000004">
    <property type="protein sequence ID" value="HIV01969.1"/>
    <property type="molecule type" value="Genomic_DNA"/>
</dbReference>
<dbReference type="Gene3D" id="3.30.1330.30">
    <property type="match status" value="1"/>
</dbReference>
<accession>A0A9D1NFY8</accession>
<dbReference type="InterPro" id="IPR004038">
    <property type="entry name" value="Ribosomal_eL8/eL30/eS12/Gad45"/>
</dbReference>
<reference evidence="2" key="1">
    <citation type="submission" date="2020-10" db="EMBL/GenBank/DDBJ databases">
        <authorList>
            <person name="Gilroy R."/>
        </authorList>
    </citation>
    <scope>NUCLEOTIDE SEQUENCE</scope>
    <source>
        <strain evidence="2">4920</strain>
    </source>
</reference>
<evidence type="ECO:0000313" key="3">
    <source>
        <dbReference type="Proteomes" id="UP000886743"/>
    </source>
</evidence>
<dbReference type="Pfam" id="PF01248">
    <property type="entry name" value="Ribosomal_L7Ae"/>
    <property type="match status" value="1"/>
</dbReference>
<protein>
    <submittedName>
        <fullName evidence="2">Ribosomal L7Ae/L30e/S12e/Gadd45 family protein</fullName>
    </submittedName>
</protein>
<dbReference type="SUPFAM" id="SSF55315">
    <property type="entry name" value="L30e-like"/>
    <property type="match status" value="1"/>
</dbReference>
<comment type="caution">
    <text evidence="2">The sequence shown here is derived from an EMBL/GenBank/DDBJ whole genome shotgun (WGS) entry which is preliminary data.</text>
</comment>
<name>A0A9D1NFY8_9FIRM</name>
<evidence type="ECO:0000313" key="2">
    <source>
        <dbReference type="EMBL" id="HIV01969.1"/>
    </source>
</evidence>
<reference evidence="2" key="2">
    <citation type="journal article" date="2021" name="PeerJ">
        <title>Extensive microbial diversity within the chicken gut microbiome revealed by metagenomics and culture.</title>
        <authorList>
            <person name="Gilroy R."/>
            <person name="Ravi A."/>
            <person name="Getino M."/>
            <person name="Pursley I."/>
            <person name="Horton D.L."/>
            <person name="Alikhan N.F."/>
            <person name="Baker D."/>
            <person name="Gharbi K."/>
            <person name="Hall N."/>
            <person name="Watson M."/>
            <person name="Adriaenssens E.M."/>
            <person name="Foster-Nyarko E."/>
            <person name="Jarju S."/>
            <person name="Secka A."/>
            <person name="Antonio M."/>
            <person name="Oren A."/>
            <person name="Chaudhuri R.R."/>
            <person name="La Ragione R."/>
            <person name="Hildebrand F."/>
            <person name="Pallen M.J."/>
        </authorList>
    </citation>
    <scope>NUCLEOTIDE SEQUENCE</scope>
    <source>
        <strain evidence="2">4920</strain>
    </source>
</reference>
<feature type="domain" description="Ribosomal protein eL8/eL30/eS12/Gadd45" evidence="1">
    <location>
        <begin position="11"/>
        <end position="81"/>
    </location>
</feature>
<gene>
    <name evidence="2" type="ORF">IAC74_00235</name>
</gene>
<organism evidence="2 3">
    <name type="scientific">Candidatus Aphodoplasma excrementigallinarum</name>
    <dbReference type="NCBI Taxonomy" id="2840673"/>
    <lineage>
        <taxon>Bacteria</taxon>
        <taxon>Bacillati</taxon>
        <taxon>Bacillota</taxon>
        <taxon>Clostridia</taxon>
        <taxon>Eubacteriales</taxon>
        <taxon>Candidatus Aphodoplasma</taxon>
    </lineage>
</organism>
<sequence>MLNQLKEGPAHVGLKQSKRALQEGKVAKAFVAEDADPHVTRAFVAECAAAGVDVDYVDSMLRLGHAAGIDRGAAVAVVLKQESV</sequence>
<evidence type="ECO:0000259" key="1">
    <source>
        <dbReference type="Pfam" id="PF01248"/>
    </source>
</evidence>
<dbReference type="AlphaFoldDB" id="A0A9D1NFY8"/>
<dbReference type="Proteomes" id="UP000886743">
    <property type="component" value="Unassembled WGS sequence"/>
</dbReference>
<proteinExistence type="predicted"/>